<reference evidence="1" key="1">
    <citation type="submission" date="2017-02" db="UniProtKB">
        <authorList>
            <consortium name="WormBaseParasite"/>
        </authorList>
    </citation>
    <scope>IDENTIFICATION</scope>
</reference>
<sequence>LRQVSPITECGREAAAKRHVASSRFIVGRRRIFIPPPRNAVRS</sequence>
<proteinExistence type="predicted"/>
<protein>
    <submittedName>
        <fullName evidence="1">Methyltransferase</fullName>
    </submittedName>
</protein>
<name>A0A0N4X665_HAEPC</name>
<organism evidence="1">
    <name type="scientific">Haemonchus placei</name>
    <name type="common">Barber's pole worm</name>
    <dbReference type="NCBI Taxonomy" id="6290"/>
    <lineage>
        <taxon>Eukaryota</taxon>
        <taxon>Metazoa</taxon>
        <taxon>Ecdysozoa</taxon>
        <taxon>Nematoda</taxon>
        <taxon>Chromadorea</taxon>
        <taxon>Rhabditida</taxon>
        <taxon>Rhabditina</taxon>
        <taxon>Rhabditomorpha</taxon>
        <taxon>Strongyloidea</taxon>
        <taxon>Trichostrongylidae</taxon>
        <taxon>Haemonchus</taxon>
    </lineage>
</organism>
<accession>A0A0N4X665</accession>
<dbReference type="AlphaFoldDB" id="A0A0N4X665"/>
<evidence type="ECO:0000313" key="1">
    <source>
        <dbReference type="WBParaSite" id="HPLM_0001985701-mRNA-1"/>
    </source>
</evidence>
<dbReference type="WBParaSite" id="HPLM_0001985701-mRNA-1">
    <property type="protein sequence ID" value="HPLM_0001985701-mRNA-1"/>
    <property type="gene ID" value="HPLM_0001985701"/>
</dbReference>